<keyword evidence="9" id="KW-1185">Reference proteome</keyword>
<evidence type="ECO:0000256" key="3">
    <source>
        <dbReference type="ARBA" id="ARBA00022694"/>
    </source>
</evidence>
<protein>
    <recommendedName>
        <fullName evidence="1">N(6)-L-threonylcarbamoyladenine synthase</fullName>
        <ecNumber evidence="1">2.3.1.234</ecNumber>
    </recommendedName>
</protein>
<keyword evidence="2" id="KW-0808">Transferase</keyword>
<dbReference type="PRINTS" id="PR00789">
    <property type="entry name" value="OSIALOPTASE"/>
</dbReference>
<dbReference type="Proteomes" id="UP000186795">
    <property type="component" value="Unassembled WGS sequence"/>
</dbReference>
<evidence type="ECO:0000313" key="9">
    <source>
        <dbReference type="Proteomes" id="UP000186795"/>
    </source>
</evidence>
<sequence length="323" mass="34624">MNRNKKALLGIDTSNYRTSLSLVNEEGEILADERAWLEVEAGERGLQQSTAFFRHVNRLPELFARIPLDGVRLVGVAASQAPRPVEGSYMPVFRAGVSWGRSLAHAWGVPFFGTTHQEGHIEAGMATADRKPASERFMAIHLSGGTTELLDVRRRPGGYEILKLGGTRDLNAGQMVDRIGVAMGFSFPAGPELEAAAAGVEESSGFAVPSSVSGLECSFSGPLSALERAWQKGGVSRGEIAQATFACIANTLEKMVLNAFDSGFPKSLLMVGGVAANRWLAARLKHRLEHRAVGGSLSFADPRFSGDNAFGVARLGLKMRTLI</sequence>
<dbReference type="Gene3D" id="3.30.420.40">
    <property type="match status" value="2"/>
</dbReference>
<accession>A0A1N7ILJ8</accession>
<dbReference type="RefSeq" id="WP_076522762.1">
    <property type="nucleotide sequence ID" value="NZ_CP048103.1"/>
</dbReference>
<evidence type="ECO:0000256" key="2">
    <source>
        <dbReference type="ARBA" id="ARBA00022679"/>
    </source>
</evidence>
<organism evidence="8 9">
    <name type="scientific">Kroppenstedtia eburnea</name>
    <dbReference type="NCBI Taxonomy" id="714067"/>
    <lineage>
        <taxon>Bacteria</taxon>
        <taxon>Bacillati</taxon>
        <taxon>Bacillota</taxon>
        <taxon>Bacilli</taxon>
        <taxon>Bacillales</taxon>
        <taxon>Thermoactinomycetaceae</taxon>
        <taxon>Kroppenstedtia</taxon>
    </lineage>
</organism>
<dbReference type="EMBL" id="FTOD01000001">
    <property type="protein sequence ID" value="SIS37967.1"/>
    <property type="molecule type" value="Genomic_DNA"/>
</dbReference>
<dbReference type="InterPro" id="IPR017861">
    <property type="entry name" value="KAE1/TsaD"/>
</dbReference>
<keyword evidence="3" id="KW-0819">tRNA processing</keyword>
<dbReference type="GO" id="GO:0046872">
    <property type="term" value="F:metal ion binding"/>
    <property type="evidence" value="ECO:0007669"/>
    <property type="project" value="UniProtKB-KW"/>
</dbReference>
<proteinExistence type="predicted"/>
<name>A0A1N7ILJ8_9BACL</name>
<evidence type="ECO:0000313" key="8">
    <source>
        <dbReference type="EMBL" id="SIS37967.1"/>
    </source>
</evidence>
<dbReference type="InterPro" id="IPR017860">
    <property type="entry name" value="Peptidase_M22_CS"/>
</dbReference>
<evidence type="ECO:0000256" key="1">
    <source>
        <dbReference type="ARBA" id="ARBA00012156"/>
    </source>
</evidence>
<dbReference type="InterPro" id="IPR000905">
    <property type="entry name" value="Gcp-like_dom"/>
</dbReference>
<dbReference type="PROSITE" id="PS01016">
    <property type="entry name" value="GLYCOPROTEASE"/>
    <property type="match status" value="1"/>
</dbReference>
<dbReference type="Pfam" id="PF00814">
    <property type="entry name" value="TsaD"/>
    <property type="match status" value="1"/>
</dbReference>
<reference evidence="9" key="1">
    <citation type="submission" date="2017-01" db="EMBL/GenBank/DDBJ databases">
        <authorList>
            <person name="Varghese N."/>
            <person name="Submissions S."/>
        </authorList>
    </citation>
    <scope>NUCLEOTIDE SEQUENCE [LARGE SCALE GENOMIC DNA]</scope>
    <source>
        <strain evidence="9">DSM 45196</strain>
    </source>
</reference>
<dbReference type="EC" id="2.3.1.234" evidence="1"/>
<evidence type="ECO:0000256" key="4">
    <source>
        <dbReference type="ARBA" id="ARBA00022723"/>
    </source>
</evidence>
<evidence type="ECO:0000256" key="6">
    <source>
        <dbReference type="ARBA" id="ARBA00048117"/>
    </source>
</evidence>
<dbReference type="GO" id="GO:0006400">
    <property type="term" value="P:tRNA modification"/>
    <property type="evidence" value="ECO:0007669"/>
    <property type="project" value="UniProtKB-ARBA"/>
</dbReference>
<dbReference type="PANTHER" id="PTHR11735">
    <property type="entry name" value="TRNA N6-ADENOSINE THREONYLCARBAMOYLTRANSFERASE"/>
    <property type="match status" value="1"/>
</dbReference>
<dbReference type="GO" id="GO:0061711">
    <property type="term" value="F:tRNA N(6)-L-threonylcarbamoyladenine synthase activity"/>
    <property type="evidence" value="ECO:0007669"/>
    <property type="project" value="UniProtKB-EC"/>
</dbReference>
<keyword evidence="4" id="KW-0479">Metal-binding</keyword>
<dbReference type="GO" id="GO:0005829">
    <property type="term" value="C:cytosol"/>
    <property type="evidence" value="ECO:0007669"/>
    <property type="project" value="TreeGrafter"/>
</dbReference>
<dbReference type="GO" id="GO:0070525">
    <property type="term" value="P:tRNA threonylcarbamoyladenosine metabolic process"/>
    <property type="evidence" value="ECO:0007669"/>
    <property type="project" value="UniProtKB-ARBA"/>
</dbReference>
<dbReference type="OrthoDB" id="1675500at2"/>
<dbReference type="InterPro" id="IPR043129">
    <property type="entry name" value="ATPase_NBD"/>
</dbReference>
<evidence type="ECO:0000256" key="5">
    <source>
        <dbReference type="ARBA" id="ARBA00023315"/>
    </source>
</evidence>
<gene>
    <name evidence="8" type="ORF">SAMN05421790_10176</name>
</gene>
<dbReference type="AlphaFoldDB" id="A0A1N7ILJ8"/>
<dbReference type="SUPFAM" id="SSF53067">
    <property type="entry name" value="Actin-like ATPase domain"/>
    <property type="match status" value="1"/>
</dbReference>
<keyword evidence="5" id="KW-0012">Acyltransferase</keyword>
<comment type="catalytic activity">
    <reaction evidence="6">
        <text>L-threonylcarbamoyladenylate + adenosine(37) in tRNA = N(6)-L-threonylcarbamoyladenosine(37) in tRNA + AMP + H(+)</text>
        <dbReference type="Rhea" id="RHEA:37059"/>
        <dbReference type="Rhea" id="RHEA-COMP:10162"/>
        <dbReference type="Rhea" id="RHEA-COMP:10163"/>
        <dbReference type="ChEBI" id="CHEBI:15378"/>
        <dbReference type="ChEBI" id="CHEBI:73682"/>
        <dbReference type="ChEBI" id="CHEBI:74411"/>
        <dbReference type="ChEBI" id="CHEBI:74418"/>
        <dbReference type="ChEBI" id="CHEBI:456215"/>
        <dbReference type="EC" id="2.3.1.234"/>
    </reaction>
</comment>
<feature type="domain" description="Gcp-like" evidence="7">
    <location>
        <begin position="76"/>
        <end position="310"/>
    </location>
</feature>
<evidence type="ECO:0000259" key="7">
    <source>
        <dbReference type="Pfam" id="PF00814"/>
    </source>
</evidence>
<dbReference type="PANTHER" id="PTHR11735:SF11">
    <property type="entry name" value="TRNA THREONYLCARBAMOYLADENOSINE BIOSYNTHESIS PROTEIN TSAB"/>
    <property type="match status" value="1"/>
</dbReference>